<evidence type="ECO:0000256" key="1">
    <source>
        <dbReference type="ARBA" id="ARBA00006484"/>
    </source>
</evidence>
<evidence type="ECO:0000313" key="4">
    <source>
        <dbReference type="EMBL" id="SSW64245.1"/>
    </source>
</evidence>
<reference evidence="4 5" key="1">
    <citation type="submission" date="2018-07" db="EMBL/GenBank/DDBJ databases">
        <authorList>
            <person name="Peeters C."/>
        </authorList>
    </citation>
    <scope>NUCLEOTIDE SEQUENCE [LARGE SCALE GENOMIC DNA]</scope>
    <source>
        <strain evidence="4 5">LMG 30378</strain>
    </source>
</reference>
<name>A0A446C8R1_9BURK</name>
<dbReference type="NCBIfam" id="NF005559">
    <property type="entry name" value="PRK07231.1"/>
    <property type="match status" value="1"/>
</dbReference>
<accession>A0A446C8R1</accession>
<evidence type="ECO:0000259" key="3">
    <source>
        <dbReference type="SMART" id="SM00822"/>
    </source>
</evidence>
<dbReference type="PANTHER" id="PTHR42879">
    <property type="entry name" value="3-OXOACYL-(ACYL-CARRIER-PROTEIN) REDUCTASE"/>
    <property type="match status" value="1"/>
</dbReference>
<keyword evidence="2 4" id="KW-0560">Oxidoreductase</keyword>
<dbReference type="NCBIfam" id="NF009466">
    <property type="entry name" value="PRK12826.1-2"/>
    <property type="match status" value="1"/>
</dbReference>
<protein>
    <submittedName>
        <fullName evidence="4">3-oxoacyl-[acyl-carrier-protein] reductase FabG</fullName>
        <ecNumber evidence="4">1.1.1.100</ecNumber>
    </submittedName>
</protein>
<dbReference type="SMART" id="SM00822">
    <property type="entry name" value="PKS_KR"/>
    <property type="match status" value="1"/>
</dbReference>
<dbReference type="AlphaFoldDB" id="A0A446C8R1"/>
<dbReference type="InterPro" id="IPR020904">
    <property type="entry name" value="Sc_DH/Rdtase_CS"/>
</dbReference>
<dbReference type="Pfam" id="PF13561">
    <property type="entry name" value="adh_short_C2"/>
    <property type="match status" value="1"/>
</dbReference>
<dbReference type="Gene3D" id="3.40.50.720">
    <property type="entry name" value="NAD(P)-binding Rossmann-like Domain"/>
    <property type="match status" value="1"/>
</dbReference>
<dbReference type="InterPro" id="IPR050259">
    <property type="entry name" value="SDR"/>
</dbReference>
<dbReference type="Proteomes" id="UP000289465">
    <property type="component" value="Unassembled WGS sequence"/>
</dbReference>
<dbReference type="EMBL" id="UFQC01000004">
    <property type="protein sequence ID" value="SSW64245.1"/>
    <property type="molecule type" value="Genomic_DNA"/>
</dbReference>
<evidence type="ECO:0000313" key="5">
    <source>
        <dbReference type="Proteomes" id="UP000289465"/>
    </source>
</evidence>
<gene>
    <name evidence="4" type="primary">fabG_6</name>
    <name evidence="4" type="ORF">AVE30378_00944</name>
</gene>
<dbReference type="EC" id="1.1.1.100" evidence="4"/>
<proteinExistence type="inferred from homology"/>
<feature type="domain" description="Ketoreductase" evidence="3">
    <location>
        <begin position="8"/>
        <end position="190"/>
    </location>
</feature>
<sequence>MDLGLEGKVAVVTGGGSGIGAAICAQLAREGATVVVADINGQAAQAQADALARDGGRAHACQVDVTDEASVLKLFERAGAEFGGVDILVNNAGFTRDMRITRMGLEDWDSVVDVILKGAFLCTREAARHFAEKKWGRVINISSRAHLGNAGQANYSAAKAGLIGFTRAMALEHGRHNVTVNAVAPGIIDTEAVRRLPHYEKIREAAQATTPIPRIGHVNDVASVVAFLASEPAGYLTGDVVHVTGGRY</sequence>
<evidence type="ECO:0000256" key="2">
    <source>
        <dbReference type="ARBA" id="ARBA00023002"/>
    </source>
</evidence>
<dbReference type="GO" id="GO:0032787">
    <property type="term" value="P:monocarboxylic acid metabolic process"/>
    <property type="evidence" value="ECO:0007669"/>
    <property type="project" value="UniProtKB-ARBA"/>
</dbReference>
<comment type="similarity">
    <text evidence="1">Belongs to the short-chain dehydrogenases/reductases (SDR) family.</text>
</comment>
<dbReference type="InterPro" id="IPR057326">
    <property type="entry name" value="KR_dom"/>
</dbReference>
<dbReference type="FunFam" id="3.40.50.720:FF:000173">
    <property type="entry name" value="3-oxoacyl-[acyl-carrier protein] reductase"/>
    <property type="match status" value="1"/>
</dbReference>
<organism evidence="4 5">
    <name type="scientific">Achromobacter veterisilvae</name>
    <dbReference type="NCBI Taxonomy" id="2069367"/>
    <lineage>
        <taxon>Bacteria</taxon>
        <taxon>Pseudomonadati</taxon>
        <taxon>Pseudomonadota</taxon>
        <taxon>Betaproteobacteria</taxon>
        <taxon>Burkholderiales</taxon>
        <taxon>Alcaligenaceae</taxon>
        <taxon>Achromobacter</taxon>
    </lineage>
</organism>
<dbReference type="InterPro" id="IPR002347">
    <property type="entry name" value="SDR_fam"/>
</dbReference>
<dbReference type="PANTHER" id="PTHR42879:SF2">
    <property type="entry name" value="3-OXOACYL-[ACYL-CARRIER-PROTEIN] REDUCTASE FABG"/>
    <property type="match status" value="1"/>
</dbReference>
<dbReference type="SUPFAM" id="SSF51735">
    <property type="entry name" value="NAD(P)-binding Rossmann-fold domains"/>
    <property type="match status" value="1"/>
</dbReference>
<dbReference type="PROSITE" id="PS00061">
    <property type="entry name" value="ADH_SHORT"/>
    <property type="match status" value="1"/>
</dbReference>
<dbReference type="GO" id="GO:0004316">
    <property type="term" value="F:3-oxoacyl-[acyl-carrier-protein] reductase (NADPH) activity"/>
    <property type="evidence" value="ECO:0007669"/>
    <property type="project" value="UniProtKB-EC"/>
</dbReference>
<dbReference type="RefSeq" id="WP_129239623.1">
    <property type="nucleotide sequence ID" value="NZ_UFQC01000004.1"/>
</dbReference>
<dbReference type="PRINTS" id="PR00081">
    <property type="entry name" value="GDHRDH"/>
</dbReference>
<dbReference type="PRINTS" id="PR00080">
    <property type="entry name" value="SDRFAMILY"/>
</dbReference>
<dbReference type="InterPro" id="IPR036291">
    <property type="entry name" value="NAD(P)-bd_dom_sf"/>
</dbReference>
<dbReference type="OrthoDB" id="8557335at2"/>